<protein>
    <recommendedName>
        <fullName evidence="5 9">L-2,4-diaminobutyric acid acetyltransferase</fullName>
        <shortName evidence="9">DABA acetyltransferase</shortName>
        <ecNumber evidence="4 9">2.3.1.178</ecNumber>
    </recommendedName>
</protein>
<dbReference type="RefSeq" id="WP_033392481.1">
    <property type="nucleotide sequence ID" value="NZ_FWXV01000002.1"/>
</dbReference>
<dbReference type="InterPro" id="IPR016181">
    <property type="entry name" value="Acyl_CoA_acyltransferase"/>
</dbReference>
<sequence>MSGKTFGQAVVDVPSTSDGAGMWRLARDSRTLDLNSSYSYLLWCRDFAGTSAVVKIDGEVIGFVTGYLRPNQPDTLVIWQITVADEHRGRGFATALLDSLVRRTGARHLEATVTSDNDSSIAMFRALAARWGAGLTGNQLFSADQFPDDHAAEFLFRIGPFVPVNAPS</sequence>
<organism evidence="11 12">
    <name type="scientific">Kibdelosporangium aridum</name>
    <dbReference type="NCBI Taxonomy" id="2030"/>
    <lineage>
        <taxon>Bacteria</taxon>
        <taxon>Bacillati</taxon>
        <taxon>Actinomycetota</taxon>
        <taxon>Actinomycetes</taxon>
        <taxon>Pseudonocardiales</taxon>
        <taxon>Pseudonocardiaceae</taxon>
        <taxon>Kibdelosporangium</taxon>
    </lineage>
</organism>
<evidence type="ECO:0000256" key="9">
    <source>
        <dbReference type="RuleBase" id="RU365045"/>
    </source>
</evidence>
<comment type="similarity">
    <text evidence="3 9">Belongs to the acetyltransferase family. EctA subfamily.</text>
</comment>
<dbReference type="Gene3D" id="3.40.630.30">
    <property type="match status" value="1"/>
</dbReference>
<evidence type="ECO:0000256" key="4">
    <source>
        <dbReference type="ARBA" id="ARBA00012355"/>
    </source>
</evidence>
<gene>
    <name evidence="9" type="primary">ectA</name>
    <name evidence="11" type="ORF">SAMN05661093_03836</name>
</gene>
<dbReference type="UniPathway" id="UPA00067">
    <property type="reaction ID" value="UER00122"/>
</dbReference>
<dbReference type="InterPro" id="IPR000182">
    <property type="entry name" value="GNAT_dom"/>
</dbReference>
<feature type="domain" description="N-acetyltransferase" evidence="10">
    <location>
        <begin position="9"/>
        <end position="159"/>
    </location>
</feature>
<keyword evidence="6 9" id="KW-0808">Transferase</keyword>
<evidence type="ECO:0000259" key="10">
    <source>
        <dbReference type="PROSITE" id="PS51186"/>
    </source>
</evidence>
<comment type="pathway">
    <text evidence="2 9">Amine and polyamine biosynthesis; ectoine biosynthesis; L-ectoine from L-aspartate 4-semialdehyde: step 2/3.</text>
</comment>
<dbReference type="Proteomes" id="UP000192674">
    <property type="component" value="Unassembled WGS sequence"/>
</dbReference>
<evidence type="ECO:0000313" key="11">
    <source>
        <dbReference type="EMBL" id="SMD00707.1"/>
    </source>
</evidence>
<keyword evidence="12" id="KW-1185">Reference proteome</keyword>
<proteinExistence type="inferred from homology"/>
<evidence type="ECO:0000256" key="2">
    <source>
        <dbReference type="ARBA" id="ARBA00004978"/>
    </source>
</evidence>
<dbReference type="Pfam" id="PF00583">
    <property type="entry name" value="Acetyltransf_1"/>
    <property type="match status" value="1"/>
</dbReference>
<evidence type="ECO:0000256" key="8">
    <source>
        <dbReference type="ARBA" id="ARBA00048924"/>
    </source>
</evidence>
<dbReference type="NCBIfam" id="TIGR02406">
    <property type="entry name" value="ectoine_EctA"/>
    <property type="match status" value="1"/>
</dbReference>
<dbReference type="SUPFAM" id="SSF55729">
    <property type="entry name" value="Acyl-CoA N-acyltransferases (Nat)"/>
    <property type="match status" value="1"/>
</dbReference>
<keyword evidence="7 9" id="KW-0012">Acyltransferase</keyword>
<dbReference type="GO" id="GO:0033816">
    <property type="term" value="F:diaminobutyrate acetyltransferase activity"/>
    <property type="evidence" value="ECO:0007669"/>
    <property type="project" value="UniProtKB-EC"/>
</dbReference>
<comment type="function">
    <text evidence="1 9">Catalyzes the acetylation of L-2,4-diaminobutyrate (DABA) to gamma-N-acetyl-alpha,gamma-diaminobutyric acid (ADABA) with acetyl coenzyme A.</text>
</comment>
<dbReference type="CDD" id="cd04301">
    <property type="entry name" value="NAT_SF"/>
    <property type="match status" value="1"/>
</dbReference>
<evidence type="ECO:0000256" key="7">
    <source>
        <dbReference type="ARBA" id="ARBA00023315"/>
    </source>
</evidence>
<evidence type="ECO:0000256" key="5">
    <source>
        <dbReference type="ARBA" id="ARBA00017935"/>
    </source>
</evidence>
<evidence type="ECO:0000256" key="1">
    <source>
        <dbReference type="ARBA" id="ARBA00003741"/>
    </source>
</evidence>
<evidence type="ECO:0000256" key="3">
    <source>
        <dbReference type="ARBA" id="ARBA00010712"/>
    </source>
</evidence>
<dbReference type="EMBL" id="FWXV01000002">
    <property type="protein sequence ID" value="SMD00707.1"/>
    <property type="molecule type" value="Genomic_DNA"/>
</dbReference>
<dbReference type="OrthoDB" id="2436196at2"/>
<name>A0A1W2DTK4_KIBAR</name>
<accession>A0A1W2DTK4</accession>
<reference evidence="11 12" key="1">
    <citation type="submission" date="2017-04" db="EMBL/GenBank/DDBJ databases">
        <authorList>
            <person name="Afonso C.L."/>
            <person name="Miller P.J."/>
            <person name="Scott M.A."/>
            <person name="Spackman E."/>
            <person name="Goraichik I."/>
            <person name="Dimitrov K.M."/>
            <person name="Suarez D.L."/>
            <person name="Swayne D.E."/>
        </authorList>
    </citation>
    <scope>NUCLEOTIDE SEQUENCE [LARGE SCALE GENOMIC DNA]</scope>
    <source>
        <strain evidence="11 12">DSM 43828</strain>
    </source>
</reference>
<dbReference type="EC" id="2.3.1.178" evidence="4 9"/>
<dbReference type="PROSITE" id="PS51186">
    <property type="entry name" value="GNAT"/>
    <property type="match status" value="1"/>
</dbReference>
<dbReference type="InterPro" id="IPR012772">
    <property type="entry name" value="Ectoine_EctA"/>
</dbReference>
<comment type="catalytic activity">
    <reaction evidence="8 9">
        <text>L-2,4-diaminobutanoate + acetyl-CoA = (2S)-4-acetamido-2-aminobutanoate + CoA + H(+)</text>
        <dbReference type="Rhea" id="RHEA:16901"/>
        <dbReference type="ChEBI" id="CHEBI:15378"/>
        <dbReference type="ChEBI" id="CHEBI:57287"/>
        <dbReference type="ChEBI" id="CHEBI:57288"/>
        <dbReference type="ChEBI" id="CHEBI:58761"/>
        <dbReference type="ChEBI" id="CHEBI:58929"/>
        <dbReference type="EC" id="2.3.1.178"/>
    </reaction>
</comment>
<dbReference type="AlphaFoldDB" id="A0A1W2DTK4"/>
<evidence type="ECO:0000256" key="6">
    <source>
        <dbReference type="ARBA" id="ARBA00022679"/>
    </source>
</evidence>
<evidence type="ECO:0000313" key="12">
    <source>
        <dbReference type="Proteomes" id="UP000192674"/>
    </source>
</evidence>
<dbReference type="GO" id="GO:0019491">
    <property type="term" value="P:ectoine biosynthetic process"/>
    <property type="evidence" value="ECO:0007669"/>
    <property type="project" value="UniProtKB-UniPathway"/>
</dbReference>